<protein>
    <submittedName>
        <fullName evidence="1">Uncharacterized protein with LysM domain, COG1652</fullName>
    </submittedName>
</protein>
<feature type="non-terminal residue" evidence="1">
    <location>
        <position position="1"/>
    </location>
</feature>
<evidence type="ECO:0000313" key="1">
    <source>
        <dbReference type="EMBL" id="VAW48400.1"/>
    </source>
</evidence>
<organism evidence="1">
    <name type="scientific">hydrothermal vent metagenome</name>
    <dbReference type="NCBI Taxonomy" id="652676"/>
    <lineage>
        <taxon>unclassified sequences</taxon>
        <taxon>metagenomes</taxon>
        <taxon>ecological metagenomes</taxon>
    </lineage>
</organism>
<name>A0A3B0W7J4_9ZZZZ</name>
<dbReference type="EMBL" id="UOFA01000407">
    <property type="protein sequence ID" value="VAW48400.1"/>
    <property type="molecule type" value="Genomic_DNA"/>
</dbReference>
<dbReference type="AlphaFoldDB" id="A0A3B0W7J4"/>
<sequence length="126" mass="14129">DSFNFDPYFQPRAAEVNDDNIRIVALNNALFGSGRRQIVAISNGTEQGVSVGDVFSVHSPERVIRDEVMHPKNDLKTLFKPSKAKVTLPMELAGHVMVFKTFDNISYAIITDGNRSIKLYDYVKLP</sequence>
<reference evidence="1" key="1">
    <citation type="submission" date="2018-06" db="EMBL/GenBank/DDBJ databases">
        <authorList>
            <person name="Zhirakovskaya E."/>
        </authorList>
    </citation>
    <scope>NUCLEOTIDE SEQUENCE</scope>
</reference>
<gene>
    <name evidence="1" type="ORF">MNBD_GAMMA02-35</name>
</gene>
<proteinExistence type="predicted"/>
<accession>A0A3B0W7J4</accession>